<proteinExistence type="predicted"/>
<evidence type="ECO:0008006" key="3">
    <source>
        <dbReference type="Google" id="ProtNLM"/>
    </source>
</evidence>
<dbReference type="InterPro" id="IPR016181">
    <property type="entry name" value="Acyl_CoA_acyltransferase"/>
</dbReference>
<dbReference type="HOGENOM" id="CLU_084732_1_0_9"/>
<name>U4TVV2_9LACO</name>
<dbReference type="OrthoDB" id="1689703at2"/>
<sequence>MNTHDLINQQLALDFSCPPTVFDQPRSFFTTAPAVPGARYWARDRGTIVCLRDRLFCRTDNAKLTAALSATFAKAPGQWFMETANLYLLDKILAPYGLAIANHGPFFVPPAFFPVPPADPHFLPFAETPVPIFHFSKKDGPDSLDHSNQFSVQYTANGDIRAVANADQDGAHTWEIGIELLDPDYAHQGVATQLVHRLVANLQALRPNVLPVYGTQFSHTRSMNVAIRAGLIIGWTELVIGDRERVID</sequence>
<dbReference type="STRING" id="1231336.L248_2049"/>
<gene>
    <name evidence="1" type="ORF">L248_2049</name>
</gene>
<dbReference type="RefSeq" id="WP_022528916.1">
    <property type="nucleotide sequence ID" value="NZ_KI271584.1"/>
</dbReference>
<dbReference type="AlphaFoldDB" id="U4TVV2"/>
<dbReference type="EMBL" id="KI271584">
    <property type="protein sequence ID" value="ERL65973.1"/>
    <property type="molecule type" value="Genomic_DNA"/>
</dbReference>
<evidence type="ECO:0000313" key="2">
    <source>
        <dbReference type="Proteomes" id="UP000030647"/>
    </source>
</evidence>
<keyword evidence="2" id="KW-1185">Reference proteome</keyword>
<dbReference type="Proteomes" id="UP000030647">
    <property type="component" value="Unassembled WGS sequence"/>
</dbReference>
<accession>U4TVV2</accession>
<reference evidence="2" key="1">
    <citation type="journal article" date="2013" name="Genome Announc.">
        <title>Whole-Genome Sequencing of Lactobacillus shenzhenensis Strain LY-73T.</title>
        <authorList>
            <person name="Lin Z."/>
            <person name="Liu Z."/>
            <person name="Yang R."/>
            <person name="Zou Y."/>
            <person name="Wan D."/>
            <person name="Chen J."/>
            <person name="Guo M."/>
            <person name="Zhao J."/>
            <person name="Fang C."/>
            <person name="Yang R."/>
            <person name="Liu F."/>
        </authorList>
    </citation>
    <scope>NUCLEOTIDE SEQUENCE [LARGE SCALE GENOMIC DNA]</scope>
    <source>
        <strain evidence="2">LY-73</strain>
    </source>
</reference>
<organism evidence="1 2">
    <name type="scientific">Schleiferilactobacillus shenzhenensis LY-73</name>
    <dbReference type="NCBI Taxonomy" id="1231336"/>
    <lineage>
        <taxon>Bacteria</taxon>
        <taxon>Bacillati</taxon>
        <taxon>Bacillota</taxon>
        <taxon>Bacilli</taxon>
        <taxon>Lactobacillales</taxon>
        <taxon>Lactobacillaceae</taxon>
        <taxon>Schleiferilactobacillus</taxon>
    </lineage>
</organism>
<dbReference type="eggNOG" id="COG3393">
    <property type="taxonomic scope" value="Bacteria"/>
</dbReference>
<dbReference type="SUPFAM" id="SSF55729">
    <property type="entry name" value="Acyl-CoA N-acyltransferases (Nat)"/>
    <property type="match status" value="1"/>
</dbReference>
<evidence type="ECO:0000313" key="1">
    <source>
        <dbReference type="EMBL" id="ERL65973.1"/>
    </source>
</evidence>
<protein>
    <recommendedName>
        <fullName evidence="3">N-acetyltransferase domain-containing protein</fullName>
    </recommendedName>
</protein>